<dbReference type="PROSITE" id="PS00108">
    <property type="entry name" value="PROTEIN_KINASE_ST"/>
    <property type="match status" value="1"/>
</dbReference>
<dbReference type="PANTHER" id="PTHR43289">
    <property type="entry name" value="MITOGEN-ACTIVATED PROTEIN KINASE KINASE KINASE 20-RELATED"/>
    <property type="match status" value="1"/>
</dbReference>
<evidence type="ECO:0000256" key="8">
    <source>
        <dbReference type="SAM" id="MobiDB-lite"/>
    </source>
</evidence>
<keyword evidence="6 7" id="KW-0067">ATP-binding</keyword>
<comment type="caution">
    <text evidence="10">The sequence shown here is derived from an EMBL/GenBank/DDBJ whole genome shotgun (WGS) entry which is preliminary data.</text>
</comment>
<organism evidence="10 11">
    <name type="scientific">Streptomyces cellulosae</name>
    <dbReference type="NCBI Taxonomy" id="1968"/>
    <lineage>
        <taxon>Bacteria</taxon>
        <taxon>Bacillati</taxon>
        <taxon>Actinomycetota</taxon>
        <taxon>Actinomycetes</taxon>
        <taxon>Kitasatosporales</taxon>
        <taxon>Streptomycetaceae</taxon>
        <taxon>Streptomyces</taxon>
    </lineage>
</organism>
<dbReference type="EC" id="2.7.11.1" evidence="1"/>
<dbReference type="Gene3D" id="1.10.510.10">
    <property type="entry name" value="Transferase(Phosphotransferase) domain 1"/>
    <property type="match status" value="1"/>
</dbReference>
<feature type="compositionally biased region" description="Pro residues" evidence="8">
    <location>
        <begin position="21"/>
        <end position="34"/>
    </location>
</feature>
<dbReference type="Pfam" id="PF00069">
    <property type="entry name" value="Pkinase"/>
    <property type="match status" value="1"/>
</dbReference>
<evidence type="ECO:0000256" key="2">
    <source>
        <dbReference type="ARBA" id="ARBA00022527"/>
    </source>
</evidence>
<feature type="compositionally biased region" description="Pro residues" evidence="8">
    <location>
        <begin position="53"/>
        <end position="68"/>
    </location>
</feature>
<dbReference type="InterPro" id="IPR000719">
    <property type="entry name" value="Prot_kinase_dom"/>
</dbReference>
<keyword evidence="2" id="KW-0723">Serine/threonine-protein kinase</keyword>
<dbReference type="SUPFAM" id="SSF56112">
    <property type="entry name" value="Protein kinase-like (PK-like)"/>
    <property type="match status" value="1"/>
</dbReference>
<feature type="binding site" evidence="7">
    <location>
        <position position="110"/>
    </location>
    <ligand>
        <name>ATP</name>
        <dbReference type="ChEBI" id="CHEBI:30616"/>
    </ligand>
</feature>
<dbReference type="CDD" id="cd14014">
    <property type="entry name" value="STKc_PknB_like"/>
    <property type="match status" value="1"/>
</dbReference>
<evidence type="ECO:0000256" key="5">
    <source>
        <dbReference type="ARBA" id="ARBA00022777"/>
    </source>
</evidence>
<dbReference type="PANTHER" id="PTHR43289:SF6">
    <property type="entry name" value="SERINE_THREONINE-PROTEIN KINASE NEKL-3"/>
    <property type="match status" value="1"/>
</dbReference>
<evidence type="ECO:0000256" key="4">
    <source>
        <dbReference type="ARBA" id="ARBA00022741"/>
    </source>
</evidence>
<dbReference type="GO" id="GO:0004674">
    <property type="term" value="F:protein serine/threonine kinase activity"/>
    <property type="evidence" value="ECO:0007669"/>
    <property type="project" value="UniProtKB-EC"/>
</dbReference>
<name>A0ABW7Y7F9_STRCE</name>
<evidence type="ECO:0000313" key="10">
    <source>
        <dbReference type="EMBL" id="MFI5677878.1"/>
    </source>
</evidence>
<dbReference type="Proteomes" id="UP001612415">
    <property type="component" value="Unassembled WGS sequence"/>
</dbReference>
<dbReference type="EMBL" id="JBITDC010000009">
    <property type="protein sequence ID" value="MFI5677878.1"/>
    <property type="molecule type" value="Genomic_DNA"/>
</dbReference>
<dbReference type="Gene3D" id="3.30.200.20">
    <property type="entry name" value="Phosphorylase Kinase, domain 1"/>
    <property type="match status" value="1"/>
</dbReference>
<keyword evidence="5 10" id="KW-0418">Kinase</keyword>
<feature type="region of interest" description="Disordered" evidence="8">
    <location>
        <begin position="1"/>
        <end position="71"/>
    </location>
</feature>
<dbReference type="SMART" id="SM00220">
    <property type="entry name" value="S_TKc"/>
    <property type="match status" value="1"/>
</dbReference>
<sequence length="567" mass="60803">MSSNGGAPYGSDEPTSFALQPPKPPGMPAPPNPSTPAVAVPHPDNPYALPTQVVPPQPQPAQMPPTTTPDPRVERLIAGRYRLLGKLGHGGMGTVWRAKDETVDREVAVKEPRVPDHLPEREQATAFERMRREARAAARLDHPAVVNVHDVAVVDGRPWIVMELVRGRSLGDALQEGTLGAREAAKIGLEVLGALEAAHAAGILHRDVKPDNVLLGRYDRVVLTDFGIAQIEGETSLTDTGGFVGSPEYIAPERVLGQRPGPASDLWSLGVVLYAATEGVSPFRRSNTPATLQSVLNATPAAPASAPGPLADAINGLLQKDPARRPNAAQVRALLETAANPPAPSPTTQFVPRAEAPQRRFRPGRKGWFGLGAVVAAAAVTAYLVIANPFAGPLPGGWKTEHEKDVAATLAVPAAYQRSVPDRKTDKRHWVTYTDLSGSIWIGLTLDRKAEDTTNDIAGSAAAEMYDDDTEFKQSGSYELSMPDGPGTKTRPDNATFRGNKAAQNTVVYKTDDSRNSRPRELRILYYKTRGGDMYKLTVSYPGKGDFTERGREVAATAIANLDVDKL</sequence>
<dbReference type="RefSeq" id="WP_398658461.1">
    <property type="nucleotide sequence ID" value="NZ_JBITDC010000009.1"/>
</dbReference>
<proteinExistence type="predicted"/>
<dbReference type="PROSITE" id="PS00107">
    <property type="entry name" value="PROTEIN_KINASE_ATP"/>
    <property type="match status" value="1"/>
</dbReference>
<gene>
    <name evidence="10" type="ORF">ACIA8P_24945</name>
</gene>
<dbReference type="InterPro" id="IPR017441">
    <property type="entry name" value="Protein_kinase_ATP_BS"/>
</dbReference>
<evidence type="ECO:0000256" key="7">
    <source>
        <dbReference type="PROSITE-ProRule" id="PRU10141"/>
    </source>
</evidence>
<dbReference type="InterPro" id="IPR011009">
    <property type="entry name" value="Kinase-like_dom_sf"/>
</dbReference>
<dbReference type="PROSITE" id="PS50011">
    <property type="entry name" value="PROTEIN_KINASE_DOM"/>
    <property type="match status" value="1"/>
</dbReference>
<feature type="domain" description="Protein kinase" evidence="9">
    <location>
        <begin position="81"/>
        <end position="335"/>
    </location>
</feature>
<evidence type="ECO:0000256" key="3">
    <source>
        <dbReference type="ARBA" id="ARBA00022679"/>
    </source>
</evidence>
<evidence type="ECO:0000259" key="9">
    <source>
        <dbReference type="PROSITE" id="PS50011"/>
    </source>
</evidence>
<accession>A0ABW7Y7F9</accession>
<keyword evidence="11" id="KW-1185">Reference proteome</keyword>
<dbReference type="InterPro" id="IPR008271">
    <property type="entry name" value="Ser/Thr_kinase_AS"/>
</dbReference>
<evidence type="ECO:0000313" key="11">
    <source>
        <dbReference type="Proteomes" id="UP001612415"/>
    </source>
</evidence>
<keyword evidence="4 7" id="KW-0547">Nucleotide-binding</keyword>
<protein>
    <recommendedName>
        <fullName evidence="1">non-specific serine/threonine protein kinase</fullName>
        <ecNumber evidence="1">2.7.11.1</ecNumber>
    </recommendedName>
</protein>
<evidence type="ECO:0000256" key="1">
    <source>
        <dbReference type="ARBA" id="ARBA00012513"/>
    </source>
</evidence>
<keyword evidence="3 10" id="KW-0808">Transferase</keyword>
<reference evidence="10 11" key="1">
    <citation type="submission" date="2024-10" db="EMBL/GenBank/DDBJ databases">
        <title>The Natural Products Discovery Center: Release of the First 8490 Sequenced Strains for Exploring Actinobacteria Biosynthetic Diversity.</title>
        <authorList>
            <person name="Kalkreuter E."/>
            <person name="Kautsar S.A."/>
            <person name="Yang D."/>
            <person name="Bader C.D."/>
            <person name="Teijaro C.N."/>
            <person name="Fluegel L."/>
            <person name="Davis C.M."/>
            <person name="Simpson J.R."/>
            <person name="Lauterbach L."/>
            <person name="Steele A.D."/>
            <person name="Gui C."/>
            <person name="Meng S."/>
            <person name="Li G."/>
            <person name="Viehrig K."/>
            <person name="Ye F."/>
            <person name="Su P."/>
            <person name="Kiefer A.F."/>
            <person name="Nichols A."/>
            <person name="Cepeda A.J."/>
            <person name="Yan W."/>
            <person name="Fan B."/>
            <person name="Jiang Y."/>
            <person name="Adhikari A."/>
            <person name="Zheng C.-J."/>
            <person name="Schuster L."/>
            <person name="Cowan T.M."/>
            <person name="Smanski M.J."/>
            <person name="Chevrette M.G."/>
            <person name="De Carvalho L.P.S."/>
            <person name="Shen B."/>
        </authorList>
    </citation>
    <scope>NUCLEOTIDE SEQUENCE [LARGE SCALE GENOMIC DNA]</scope>
    <source>
        <strain evidence="10 11">NPDC051599</strain>
    </source>
</reference>
<evidence type="ECO:0000256" key="6">
    <source>
        <dbReference type="ARBA" id="ARBA00022840"/>
    </source>
</evidence>